<keyword evidence="1" id="KW-0808">Transferase</keyword>
<keyword evidence="2" id="KW-0012">Acyltransferase</keyword>
<evidence type="ECO:0000313" key="5">
    <source>
        <dbReference type="Proteomes" id="UP000051085"/>
    </source>
</evidence>
<dbReference type="GO" id="GO:0016747">
    <property type="term" value="F:acyltransferase activity, transferring groups other than amino-acyl groups"/>
    <property type="evidence" value="ECO:0007669"/>
    <property type="project" value="InterPro"/>
</dbReference>
<dbReference type="PANTHER" id="PTHR43072:SF23">
    <property type="entry name" value="UPF0039 PROTEIN C11D3.02C"/>
    <property type="match status" value="1"/>
</dbReference>
<dbReference type="SUPFAM" id="SSF55729">
    <property type="entry name" value="Acyl-CoA N-acyltransferases (Nat)"/>
    <property type="match status" value="1"/>
</dbReference>
<dbReference type="CDD" id="cd04301">
    <property type="entry name" value="NAT_SF"/>
    <property type="match status" value="1"/>
</dbReference>
<dbReference type="InterPro" id="IPR000182">
    <property type="entry name" value="GNAT_dom"/>
</dbReference>
<feature type="domain" description="N-acetyltransferase" evidence="3">
    <location>
        <begin position="6"/>
        <end position="176"/>
    </location>
</feature>
<evidence type="ECO:0000313" key="4">
    <source>
        <dbReference type="EMBL" id="KRM36341.1"/>
    </source>
</evidence>
<dbReference type="PROSITE" id="PS51186">
    <property type="entry name" value="GNAT"/>
    <property type="match status" value="1"/>
</dbReference>
<evidence type="ECO:0000256" key="2">
    <source>
        <dbReference type="ARBA" id="ARBA00023315"/>
    </source>
</evidence>
<dbReference type="EMBL" id="AZGO01000050">
    <property type="protein sequence ID" value="KRM36341.1"/>
    <property type="molecule type" value="Genomic_DNA"/>
</dbReference>
<protein>
    <submittedName>
        <fullName evidence="4">Phosphinothricin n-acetyltransferase</fullName>
    </submittedName>
</protein>
<dbReference type="InterPro" id="IPR016181">
    <property type="entry name" value="Acyl_CoA_acyltransferase"/>
</dbReference>
<dbReference type="PANTHER" id="PTHR43072">
    <property type="entry name" value="N-ACETYLTRANSFERASE"/>
    <property type="match status" value="1"/>
</dbReference>
<name>A0A922TJ31_9LACO</name>
<comment type="caution">
    <text evidence="4">The sequence shown here is derived from an EMBL/GenBank/DDBJ whole genome shotgun (WGS) entry which is preliminary data.</text>
</comment>
<dbReference type="Pfam" id="PF13420">
    <property type="entry name" value="Acetyltransf_4"/>
    <property type="match status" value="1"/>
</dbReference>
<gene>
    <name evidence="4" type="ORF">FD34_GL000165</name>
</gene>
<reference evidence="4 5" key="1">
    <citation type="journal article" date="2015" name="Genome Announc.">
        <title>Expanding the biotechnology potential of lactobacilli through comparative genomics of 213 strains and associated genera.</title>
        <authorList>
            <person name="Sun Z."/>
            <person name="Harris H.M."/>
            <person name="McCann A."/>
            <person name="Guo C."/>
            <person name="Argimon S."/>
            <person name="Zhang W."/>
            <person name="Yang X."/>
            <person name="Jeffery I.B."/>
            <person name="Cooney J.C."/>
            <person name="Kagawa T.F."/>
            <person name="Liu W."/>
            <person name="Song Y."/>
            <person name="Salvetti E."/>
            <person name="Wrobel A."/>
            <person name="Rasinkangas P."/>
            <person name="Parkhill J."/>
            <person name="Rea M.C."/>
            <person name="O'Sullivan O."/>
            <person name="Ritari J."/>
            <person name="Douillard F.P."/>
            <person name="Paul Ross R."/>
            <person name="Yang R."/>
            <person name="Briner A.E."/>
            <person name="Felis G.E."/>
            <person name="de Vos W.M."/>
            <person name="Barrangou R."/>
            <person name="Klaenhammer T.R."/>
            <person name="Caufield P.W."/>
            <person name="Cui Y."/>
            <person name="Zhang H."/>
            <person name="O'Toole P.W."/>
        </authorList>
    </citation>
    <scope>NUCLEOTIDE SEQUENCE [LARGE SCALE GENOMIC DNA]</scope>
    <source>
        <strain evidence="4 5">DSM 8475</strain>
    </source>
</reference>
<accession>A0A922TJ31</accession>
<organism evidence="4 5">
    <name type="scientific">Limosilactobacillus pontis DSM 8475</name>
    <dbReference type="NCBI Taxonomy" id="1423794"/>
    <lineage>
        <taxon>Bacteria</taxon>
        <taxon>Bacillati</taxon>
        <taxon>Bacillota</taxon>
        <taxon>Bacilli</taxon>
        <taxon>Lactobacillales</taxon>
        <taxon>Lactobacillaceae</taxon>
        <taxon>Limosilactobacillus</taxon>
    </lineage>
</organism>
<sequence length="198" mass="22934">MMMSEVMLRVARPSDAAAIQRIYGYYVDNTAITCEVVTPSIAELTGRITKTLEKFPYLVATLDERVVGFAYVSPANPRAAYQWTVETSIYVDRNCRGKHVGTRLYDMLEELCRRMKVVNMTAHIVYPHDDQPDQYLTLASPKFHAAYGYRLAGRFDRNVYKFDKWYDMIWMEKAIAEHGHDPVPIVNFNAIKERFFGE</sequence>
<evidence type="ECO:0000259" key="3">
    <source>
        <dbReference type="PROSITE" id="PS51186"/>
    </source>
</evidence>
<dbReference type="Proteomes" id="UP000051085">
    <property type="component" value="Unassembled WGS sequence"/>
</dbReference>
<dbReference type="Gene3D" id="3.40.630.30">
    <property type="match status" value="1"/>
</dbReference>
<dbReference type="AlphaFoldDB" id="A0A922TJ31"/>
<evidence type="ECO:0000256" key="1">
    <source>
        <dbReference type="ARBA" id="ARBA00022679"/>
    </source>
</evidence>
<proteinExistence type="predicted"/>